<dbReference type="AlphaFoldDB" id="A0A9D4ZX22"/>
<comment type="caution">
    <text evidence="1">The sequence shown here is derived from an EMBL/GenBank/DDBJ whole genome shotgun (WGS) entry which is preliminary data.</text>
</comment>
<evidence type="ECO:0000313" key="1">
    <source>
        <dbReference type="EMBL" id="KAI5388972.1"/>
    </source>
</evidence>
<dbReference type="EMBL" id="JAMSHJ010000007">
    <property type="protein sequence ID" value="KAI5388972.1"/>
    <property type="molecule type" value="Genomic_DNA"/>
</dbReference>
<dbReference type="Proteomes" id="UP001058974">
    <property type="component" value="Chromosome 7"/>
</dbReference>
<accession>A0A9D4ZX22</accession>
<gene>
    <name evidence="1" type="ORF">KIW84_074578</name>
</gene>
<sequence>MSKSYKEGYKVIESITANTYQWHVTWESANSIQKRPIGVHEVTETTIIAAHMAQIHKIMKNPMTLEVTKTEPVKVVTDTSTVARVYCGEPVKVLESSIELKKQSLPSVEVPPELELKQLPSLLQYACLEAG</sequence>
<name>A0A9D4ZX22_PEA</name>
<dbReference type="Gramene" id="Psat07G0457800-T1">
    <property type="protein sequence ID" value="KAI5388972.1"/>
    <property type="gene ID" value="KIW84_074578"/>
</dbReference>
<keyword evidence="2" id="KW-1185">Reference proteome</keyword>
<organism evidence="1 2">
    <name type="scientific">Pisum sativum</name>
    <name type="common">Garden pea</name>
    <name type="synonym">Lathyrus oleraceus</name>
    <dbReference type="NCBI Taxonomy" id="3888"/>
    <lineage>
        <taxon>Eukaryota</taxon>
        <taxon>Viridiplantae</taxon>
        <taxon>Streptophyta</taxon>
        <taxon>Embryophyta</taxon>
        <taxon>Tracheophyta</taxon>
        <taxon>Spermatophyta</taxon>
        <taxon>Magnoliopsida</taxon>
        <taxon>eudicotyledons</taxon>
        <taxon>Gunneridae</taxon>
        <taxon>Pentapetalae</taxon>
        <taxon>rosids</taxon>
        <taxon>fabids</taxon>
        <taxon>Fabales</taxon>
        <taxon>Fabaceae</taxon>
        <taxon>Papilionoideae</taxon>
        <taxon>50 kb inversion clade</taxon>
        <taxon>NPAAA clade</taxon>
        <taxon>Hologalegina</taxon>
        <taxon>IRL clade</taxon>
        <taxon>Fabeae</taxon>
        <taxon>Lathyrus</taxon>
    </lineage>
</organism>
<reference evidence="1 2" key="1">
    <citation type="journal article" date="2022" name="Nat. Genet.">
        <title>Improved pea reference genome and pan-genome highlight genomic features and evolutionary characteristics.</title>
        <authorList>
            <person name="Yang T."/>
            <person name="Liu R."/>
            <person name="Luo Y."/>
            <person name="Hu S."/>
            <person name="Wang D."/>
            <person name="Wang C."/>
            <person name="Pandey M.K."/>
            <person name="Ge S."/>
            <person name="Xu Q."/>
            <person name="Li N."/>
            <person name="Li G."/>
            <person name="Huang Y."/>
            <person name="Saxena R.K."/>
            <person name="Ji Y."/>
            <person name="Li M."/>
            <person name="Yan X."/>
            <person name="He Y."/>
            <person name="Liu Y."/>
            <person name="Wang X."/>
            <person name="Xiang C."/>
            <person name="Varshney R.K."/>
            <person name="Ding H."/>
            <person name="Gao S."/>
            <person name="Zong X."/>
        </authorList>
    </citation>
    <scope>NUCLEOTIDE SEQUENCE [LARGE SCALE GENOMIC DNA]</scope>
    <source>
        <strain evidence="1 2">cv. Zhongwan 6</strain>
    </source>
</reference>
<proteinExistence type="predicted"/>
<evidence type="ECO:0000313" key="2">
    <source>
        <dbReference type="Proteomes" id="UP001058974"/>
    </source>
</evidence>
<protein>
    <submittedName>
        <fullName evidence="1">Uncharacterized protein</fullName>
    </submittedName>
</protein>